<protein>
    <recommendedName>
        <fullName evidence="2">DUF11 domain-containing protein</fullName>
    </recommendedName>
</protein>
<accession>A0A382NJ53</accession>
<evidence type="ECO:0008006" key="2">
    <source>
        <dbReference type="Google" id="ProtNLM"/>
    </source>
</evidence>
<proteinExistence type="predicted"/>
<sequence>MISNRRQILPFFVVLVMVLSVFAFMPAKAETSLSVTLIGDNGNYSFASVNGSADYTVSILNDGDFEITEVTISASFVDPTWRSENVTFTNSTATESGVMSLGSLAKDAIIQVQVSATVGYDAKVDFAEVPMSLDIDADGTSFGLDAIVCVTNWIAYVSGEPAIVTYAVGDVHPYQVVVENIAVSKNLVDNTTTPMNISDVITVQYTGSGWWVDSDDAGWDPMLGGILHGMNASASHIWDVNVSLTGDVRAGSHVIDLQASSTDPDDPWGGMPYIQPYGMTDISVVAAESYGVSVSGGGTQNVDLSEGSAVVTWESVIRNLGNTKDTFSITWDTSGVPAD</sequence>
<gene>
    <name evidence="1" type="ORF">METZ01_LOCUS313189</name>
</gene>
<name>A0A382NJ53_9ZZZZ</name>
<dbReference type="AlphaFoldDB" id="A0A382NJ53"/>
<dbReference type="EMBL" id="UINC01100343">
    <property type="protein sequence ID" value="SVC60335.1"/>
    <property type="molecule type" value="Genomic_DNA"/>
</dbReference>
<feature type="non-terminal residue" evidence="1">
    <location>
        <position position="339"/>
    </location>
</feature>
<reference evidence="1" key="1">
    <citation type="submission" date="2018-05" db="EMBL/GenBank/DDBJ databases">
        <authorList>
            <person name="Lanie J.A."/>
            <person name="Ng W.-L."/>
            <person name="Kazmierczak K.M."/>
            <person name="Andrzejewski T.M."/>
            <person name="Davidsen T.M."/>
            <person name="Wayne K.J."/>
            <person name="Tettelin H."/>
            <person name="Glass J.I."/>
            <person name="Rusch D."/>
            <person name="Podicherti R."/>
            <person name="Tsui H.-C.T."/>
            <person name="Winkler M.E."/>
        </authorList>
    </citation>
    <scope>NUCLEOTIDE SEQUENCE</scope>
</reference>
<evidence type="ECO:0000313" key="1">
    <source>
        <dbReference type="EMBL" id="SVC60335.1"/>
    </source>
</evidence>
<organism evidence="1">
    <name type="scientific">marine metagenome</name>
    <dbReference type="NCBI Taxonomy" id="408172"/>
    <lineage>
        <taxon>unclassified sequences</taxon>
        <taxon>metagenomes</taxon>
        <taxon>ecological metagenomes</taxon>
    </lineage>
</organism>